<accession>A0A1H2QRF4</accession>
<keyword evidence="1" id="KW-0812">Transmembrane</keyword>
<sequence>MVRRDCANIYSAYNFWGVLMTTDTMKRAFYKIPVLGWIARDVAEGDKDNIWYAIAALAALWAICVMTWGLPALYLPAVVAAPVMLVLLVLITRG</sequence>
<name>A0A1H2QRF4_9RHOB</name>
<proteinExistence type="predicted"/>
<keyword evidence="1" id="KW-1133">Transmembrane helix</keyword>
<evidence type="ECO:0000256" key="1">
    <source>
        <dbReference type="SAM" id="Phobius"/>
    </source>
</evidence>
<evidence type="ECO:0000313" key="2">
    <source>
        <dbReference type="EMBL" id="SDW09786.1"/>
    </source>
</evidence>
<feature type="transmembrane region" description="Helical" evidence="1">
    <location>
        <begin position="74"/>
        <end position="92"/>
    </location>
</feature>
<dbReference type="Proteomes" id="UP000198539">
    <property type="component" value="Unassembled WGS sequence"/>
</dbReference>
<evidence type="ECO:0000313" key="3">
    <source>
        <dbReference type="Proteomes" id="UP000198539"/>
    </source>
</evidence>
<protein>
    <submittedName>
        <fullName evidence="2">Uncharacterized protein</fullName>
    </submittedName>
</protein>
<reference evidence="2 3" key="1">
    <citation type="submission" date="2016-10" db="EMBL/GenBank/DDBJ databases">
        <authorList>
            <person name="de Groot N.N."/>
        </authorList>
    </citation>
    <scope>NUCLEOTIDE SEQUENCE [LARGE SCALE GENOMIC DNA]</scope>
    <source>
        <strain evidence="2 3">CGMCC 1.8894</strain>
    </source>
</reference>
<dbReference type="AlphaFoldDB" id="A0A1H2QRF4"/>
<gene>
    <name evidence="2" type="ORF">SAMN04488238_10186</name>
</gene>
<dbReference type="STRING" id="564137.SAMN04488238_10186"/>
<keyword evidence="1" id="KW-0472">Membrane</keyword>
<feature type="transmembrane region" description="Helical" evidence="1">
    <location>
        <begin position="50"/>
        <end position="68"/>
    </location>
</feature>
<organism evidence="2 3">
    <name type="scientific">Roseicitreum antarcticum</name>
    <dbReference type="NCBI Taxonomy" id="564137"/>
    <lineage>
        <taxon>Bacteria</taxon>
        <taxon>Pseudomonadati</taxon>
        <taxon>Pseudomonadota</taxon>
        <taxon>Alphaproteobacteria</taxon>
        <taxon>Rhodobacterales</taxon>
        <taxon>Paracoccaceae</taxon>
        <taxon>Roseicitreum</taxon>
    </lineage>
</organism>
<dbReference type="EMBL" id="FNOM01000001">
    <property type="protein sequence ID" value="SDW09786.1"/>
    <property type="molecule type" value="Genomic_DNA"/>
</dbReference>
<keyword evidence="3" id="KW-1185">Reference proteome</keyword>